<evidence type="ECO:0000259" key="4">
    <source>
        <dbReference type="PROSITE" id="PS50043"/>
    </source>
</evidence>
<dbReference type="PROSITE" id="PS50110">
    <property type="entry name" value="RESPONSE_REGULATORY"/>
    <property type="match status" value="1"/>
</dbReference>
<dbReference type="GO" id="GO:0000160">
    <property type="term" value="P:phosphorelay signal transduction system"/>
    <property type="evidence" value="ECO:0007669"/>
    <property type="project" value="InterPro"/>
</dbReference>
<evidence type="ECO:0000256" key="3">
    <source>
        <dbReference type="PROSITE-ProRule" id="PRU00169"/>
    </source>
</evidence>
<organism evidence="6 7">
    <name type="scientific">Sphaerotilus hippei</name>
    <dbReference type="NCBI Taxonomy" id="744406"/>
    <lineage>
        <taxon>Bacteria</taxon>
        <taxon>Pseudomonadati</taxon>
        <taxon>Pseudomonadota</taxon>
        <taxon>Betaproteobacteria</taxon>
        <taxon>Burkholderiales</taxon>
        <taxon>Sphaerotilaceae</taxon>
        <taxon>Sphaerotilus</taxon>
    </lineage>
</organism>
<dbReference type="PROSITE" id="PS50043">
    <property type="entry name" value="HTH_LUXR_2"/>
    <property type="match status" value="1"/>
</dbReference>
<dbReference type="GO" id="GO:0006355">
    <property type="term" value="P:regulation of DNA-templated transcription"/>
    <property type="evidence" value="ECO:0007669"/>
    <property type="project" value="InterPro"/>
</dbReference>
<dbReference type="InterPro" id="IPR000792">
    <property type="entry name" value="Tscrpt_reg_LuxR_C"/>
</dbReference>
<dbReference type="CDD" id="cd06170">
    <property type="entry name" value="LuxR_C_like"/>
    <property type="match status" value="1"/>
</dbReference>
<dbReference type="SUPFAM" id="SSF52172">
    <property type="entry name" value="CheY-like"/>
    <property type="match status" value="1"/>
</dbReference>
<dbReference type="AlphaFoldDB" id="A0A318HG42"/>
<evidence type="ECO:0000313" key="6">
    <source>
        <dbReference type="EMBL" id="PXW98809.1"/>
    </source>
</evidence>
<dbReference type="PRINTS" id="PR00038">
    <property type="entry name" value="HTHLUXR"/>
</dbReference>
<dbReference type="InterPro" id="IPR011006">
    <property type="entry name" value="CheY-like_superfamily"/>
</dbReference>
<feature type="domain" description="Response regulatory" evidence="5">
    <location>
        <begin position="3"/>
        <end position="119"/>
    </location>
</feature>
<protein>
    <submittedName>
        <fullName evidence="6">LuxR family two component transcriptional regulator</fullName>
    </submittedName>
</protein>
<dbReference type="Proteomes" id="UP000247811">
    <property type="component" value="Unassembled WGS sequence"/>
</dbReference>
<dbReference type="PANTHER" id="PTHR43214">
    <property type="entry name" value="TWO-COMPONENT RESPONSE REGULATOR"/>
    <property type="match status" value="1"/>
</dbReference>
<reference evidence="6 7" key="1">
    <citation type="submission" date="2018-05" db="EMBL/GenBank/DDBJ databases">
        <title>Genomic Encyclopedia of Type Strains, Phase IV (KMG-IV): sequencing the most valuable type-strain genomes for metagenomic binning, comparative biology and taxonomic classification.</title>
        <authorList>
            <person name="Goeker M."/>
        </authorList>
    </citation>
    <scope>NUCLEOTIDE SEQUENCE [LARGE SCALE GENOMIC DNA]</scope>
    <source>
        <strain evidence="6 7">DSM 566</strain>
    </source>
</reference>
<proteinExistence type="predicted"/>
<dbReference type="PANTHER" id="PTHR43214:SF43">
    <property type="entry name" value="TWO-COMPONENT RESPONSE REGULATOR"/>
    <property type="match status" value="1"/>
</dbReference>
<dbReference type="Pfam" id="PF00072">
    <property type="entry name" value="Response_reg"/>
    <property type="match status" value="1"/>
</dbReference>
<dbReference type="InterPro" id="IPR058245">
    <property type="entry name" value="NreC/VraR/RcsB-like_REC"/>
</dbReference>
<comment type="caution">
    <text evidence="6">The sequence shown here is derived from an EMBL/GenBank/DDBJ whole genome shotgun (WGS) entry which is preliminary data.</text>
</comment>
<dbReference type="SUPFAM" id="SSF46894">
    <property type="entry name" value="C-terminal effector domain of the bipartite response regulators"/>
    <property type="match status" value="1"/>
</dbReference>
<gene>
    <name evidence="6" type="ORF">C7444_102300</name>
</gene>
<sequence>MIHILLLDDHAVVRAGYRKLIAQEPDMQVVAEAATSAQACELVRQQQVDVAVVDLSLKGDSGLEAIPRLRQRCPGLRVLVFTMHAHHGFALQALRAGASGYLTKDSDPDDMLEAIRLVHQGRRIYSGEIAQALLAEHGQHEAHSPLTQLTPREFEVLRLAAHGQSTDQIAGALCLSPKTIHNNMSLIRQKLDAHSDFQLLRLAAEHGLVQL</sequence>
<dbReference type="GO" id="GO:0003677">
    <property type="term" value="F:DNA binding"/>
    <property type="evidence" value="ECO:0007669"/>
    <property type="project" value="UniProtKB-KW"/>
</dbReference>
<evidence type="ECO:0000256" key="1">
    <source>
        <dbReference type="ARBA" id="ARBA00022553"/>
    </source>
</evidence>
<dbReference type="InterPro" id="IPR001789">
    <property type="entry name" value="Sig_transdc_resp-reg_receiver"/>
</dbReference>
<dbReference type="EMBL" id="QJJS01000002">
    <property type="protein sequence ID" value="PXW98809.1"/>
    <property type="molecule type" value="Genomic_DNA"/>
</dbReference>
<evidence type="ECO:0000313" key="7">
    <source>
        <dbReference type="Proteomes" id="UP000247811"/>
    </source>
</evidence>
<dbReference type="RefSeq" id="WP_110399426.1">
    <property type="nucleotide sequence ID" value="NZ_QJJS01000002.1"/>
</dbReference>
<feature type="domain" description="HTH luxR-type" evidence="4">
    <location>
        <begin position="142"/>
        <end position="207"/>
    </location>
</feature>
<dbReference type="InterPro" id="IPR016032">
    <property type="entry name" value="Sig_transdc_resp-reg_C-effctor"/>
</dbReference>
<accession>A0A318HG42</accession>
<name>A0A318HG42_9BURK</name>
<dbReference type="OrthoDB" id="9780593at2"/>
<keyword evidence="7" id="KW-1185">Reference proteome</keyword>
<keyword evidence="2" id="KW-0238">DNA-binding</keyword>
<dbReference type="CDD" id="cd17535">
    <property type="entry name" value="REC_NarL-like"/>
    <property type="match status" value="1"/>
</dbReference>
<keyword evidence="1 3" id="KW-0597">Phosphoprotein</keyword>
<evidence type="ECO:0000256" key="2">
    <source>
        <dbReference type="ARBA" id="ARBA00023125"/>
    </source>
</evidence>
<dbReference type="SMART" id="SM00421">
    <property type="entry name" value="HTH_LUXR"/>
    <property type="match status" value="1"/>
</dbReference>
<dbReference type="Pfam" id="PF00196">
    <property type="entry name" value="GerE"/>
    <property type="match status" value="1"/>
</dbReference>
<dbReference type="SMART" id="SM00448">
    <property type="entry name" value="REC"/>
    <property type="match status" value="1"/>
</dbReference>
<evidence type="ECO:0000259" key="5">
    <source>
        <dbReference type="PROSITE" id="PS50110"/>
    </source>
</evidence>
<feature type="modified residue" description="4-aspartylphosphate" evidence="3">
    <location>
        <position position="54"/>
    </location>
</feature>
<dbReference type="InterPro" id="IPR039420">
    <property type="entry name" value="WalR-like"/>
</dbReference>
<dbReference type="Gene3D" id="3.40.50.2300">
    <property type="match status" value="1"/>
</dbReference>